<dbReference type="Proteomes" id="UP001652504">
    <property type="component" value="Unassembled WGS sequence"/>
</dbReference>
<evidence type="ECO:0000313" key="3">
    <source>
        <dbReference type="Proteomes" id="UP001652504"/>
    </source>
</evidence>
<comment type="caution">
    <text evidence="2">The sequence shown here is derived from an EMBL/GenBank/DDBJ whole genome shotgun (WGS) entry which is preliminary data.</text>
</comment>
<dbReference type="EMBL" id="JAOWKX010000002">
    <property type="protein sequence ID" value="MCV2884155.1"/>
    <property type="molecule type" value="Genomic_DNA"/>
</dbReference>
<dbReference type="InterPro" id="IPR022562">
    <property type="entry name" value="DUF3466"/>
</dbReference>
<feature type="signal peptide" evidence="1">
    <location>
        <begin position="1"/>
        <end position="22"/>
    </location>
</feature>
<evidence type="ECO:0000256" key="1">
    <source>
        <dbReference type="SAM" id="SignalP"/>
    </source>
</evidence>
<organism evidence="2 3">
    <name type="scientific">Fluctibacter corallii</name>
    <dbReference type="NCBI Taxonomy" id="2984329"/>
    <lineage>
        <taxon>Bacteria</taxon>
        <taxon>Pseudomonadati</taxon>
        <taxon>Pseudomonadota</taxon>
        <taxon>Gammaproteobacteria</taxon>
        <taxon>Alteromonadales</taxon>
        <taxon>Alteromonadaceae</taxon>
        <taxon>Fluctibacter</taxon>
    </lineage>
</organism>
<evidence type="ECO:0000313" key="2">
    <source>
        <dbReference type="EMBL" id="MCV2884155.1"/>
    </source>
</evidence>
<gene>
    <name evidence="2" type="ORF">OE749_05570</name>
</gene>
<protein>
    <submittedName>
        <fullName evidence="2">DUF3466 family protein</fullName>
    </submittedName>
</protein>
<accession>A0ABT3A666</accession>
<proteinExistence type="predicted"/>
<keyword evidence="1" id="KW-0732">Signal</keyword>
<keyword evidence="3" id="KW-1185">Reference proteome</keyword>
<sequence>MKINQLFLAVSVSLAAIPISQAATYRVVELPLQTLAKHSFGAAINESGEQVANVTFPFNPYIDVSLLDFENGSFVSALTDVEAAKAGNFNADDLATIYNYIRTENESVVFQQIGIKRSYYIEDSAHELVGYDIVDPATGSLTESNDVISYAINNAGYVVGQSEAPFRTQPYTNESGQQTNFVINDFSKRGFVEINNQLIELLPPDLQNGGISSAFGINNNNTVVGFGSIGVSDIMSSGLENCANEEERGGLSQEACNVAMREEAEESRFERRAMVWQLGDDGSIVDTKTLGMIISPEDDNEKVYFSRANAVNNHGLIVGVSSDYYRGNESQLTEIAAVFDGDTVEGFVDHEEYFGGSATAVNDNNIVVGYGLKQFNRITRNRMVVYDYNTKDVTYPLGFFNSSSTTPRSINNLGLVVGDAEIETGITSNRRRVGFLYNVDDGTFTDINTLLTCDSPYTIVQANDINERNEIIGTAEIYVQARDINGDLMTNSNDEPIMESKVVAVKLEPTSGEVESCELPSEETERKGGSLYWLLPVLAVLGFRRKK</sequence>
<feature type="chain" id="PRO_5046781709" evidence="1">
    <location>
        <begin position="23"/>
        <end position="547"/>
    </location>
</feature>
<reference evidence="2 3" key="1">
    <citation type="submission" date="2022-10" db="EMBL/GenBank/DDBJ databases">
        <title>Aestuariibacter sp. AA17 isolated from Montipora capitata coral fragment.</title>
        <authorList>
            <person name="Emsley S.A."/>
            <person name="Pfannmuller K.M."/>
            <person name="Loughran R.M."/>
            <person name="Shlafstein M."/>
            <person name="Papke E."/>
            <person name="Saw J.H."/>
            <person name="Ushijima B."/>
            <person name="Videau P."/>
        </authorList>
    </citation>
    <scope>NUCLEOTIDE SEQUENCE [LARGE SCALE GENOMIC DNA]</scope>
    <source>
        <strain evidence="2 3">AA17</strain>
    </source>
</reference>
<dbReference type="RefSeq" id="WP_263711362.1">
    <property type="nucleotide sequence ID" value="NZ_JAOWKX010000002.1"/>
</dbReference>
<name>A0ABT3A666_9ALTE</name>
<dbReference type="Pfam" id="PF11949">
    <property type="entry name" value="DUF3466"/>
    <property type="match status" value="1"/>
</dbReference>